<dbReference type="SUPFAM" id="SSF48371">
    <property type="entry name" value="ARM repeat"/>
    <property type="match status" value="1"/>
</dbReference>
<comment type="subcellular location">
    <subcellularLocation>
        <location evidence="1">Cytoplasm</location>
    </subcellularLocation>
</comment>
<reference evidence="8" key="2">
    <citation type="submission" date="2025-08" db="UniProtKB">
        <authorList>
            <consortium name="RefSeq"/>
        </authorList>
    </citation>
    <scope>IDENTIFICATION</scope>
    <source>
        <tissue evidence="8">Leaf</tissue>
    </source>
</reference>
<evidence type="ECO:0000256" key="4">
    <source>
        <dbReference type="ARBA" id="ARBA00022490"/>
    </source>
</evidence>
<keyword evidence="7" id="KW-1185">Reference proteome</keyword>
<dbReference type="InterPro" id="IPR011989">
    <property type="entry name" value="ARM-like"/>
</dbReference>
<dbReference type="Pfam" id="PF25574">
    <property type="entry name" value="TPR_IMB1"/>
    <property type="match status" value="1"/>
</dbReference>
<proteinExistence type="inferred from homology"/>
<dbReference type="Gene3D" id="1.25.10.10">
    <property type="entry name" value="Leucine-rich Repeat Variant"/>
    <property type="match status" value="1"/>
</dbReference>
<reference evidence="7" key="1">
    <citation type="journal article" date="2014" name="Nat. Commun.">
        <title>The tobacco genome sequence and its comparison with those of tomato and potato.</title>
        <authorList>
            <person name="Sierro N."/>
            <person name="Battey J.N."/>
            <person name="Ouadi S."/>
            <person name="Bakaher N."/>
            <person name="Bovet L."/>
            <person name="Willig A."/>
            <person name="Goepfert S."/>
            <person name="Peitsch M.C."/>
            <person name="Ivanov N.V."/>
        </authorList>
    </citation>
    <scope>NUCLEOTIDE SEQUENCE [LARGE SCALE GENOMIC DNA]</scope>
</reference>
<dbReference type="RefSeq" id="XP_016472522.1">
    <property type="nucleotide sequence ID" value="XM_016617036.1"/>
</dbReference>
<dbReference type="GO" id="GO:0061608">
    <property type="term" value="F:nuclear import signal receptor activity"/>
    <property type="evidence" value="ECO:0000318"/>
    <property type="project" value="GO_Central"/>
</dbReference>
<keyword evidence="3" id="KW-0813">Transport</keyword>
<dbReference type="Proteomes" id="UP000790787">
    <property type="component" value="Chromosome 24"/>
</dbReference>
<protein>
    <submittedName>
        <fullName evidence="8">Importin subunit beta-1-like</fullName>
    </submittedName>
</protein>
<dbReference type="PaxDb" id="4097-A0A1S4A7A7"/>
<sequence>MEVTQFLLNAQSVDSAVRKHAEETLKQFQEQNLPGFLLSLSGELASDDKPVDGRKLAGLVLKNALDAKEQHTKFELVQGWLALDAAVKNQIKTCLLQTLSSPVSDAHSTASQVIAKVAGIELPQKQWPELVGSLLSSIHQVPAHVKQATLETLGYLCEEVSPDVLDQDQVNKILTAVVQGMNAEEGNNDVKLAATRALYNALGFAHANFNNDMERDFIMRVVCGATLSPEVKIRQAAFECLVSISSTYYDKLAPYIQDIFNITAKAVREDEEPVALQAIEFWSSICDEEIDILEDYGSDLTGDSEVPCYYFIKQALPALVPVLLETLLKQEEDQDQDEGAWNLAMAGGTCLGLVARTVGDDIVPLVMPFIEENITKPDWRQREAATYAFGSILEGPSPDKLTLIVNVALNFMLIALTKDPYRHVKDTTAWSLGRIFEFLHGSTVETPIITPANCQQIVTVLLQSMKDAPNVAEKACGALYFLSQAYEDVGIPSPLTPFFQEIVQSLLTVTHREDAGESRLRTASYETLNEVVRCSTDETAPMVLQLVPIIMMELHQTLEAQKLKTDEREKQSELQGLLCGCLQVIIQKLGASEPSKYVFMQYADQIMNLFLRVFACRSATVHEEAMLSIGALAYATGPDFAKYMLEFYKYLEMGLQNFEEYQVCAVTVGVVGDICRALEDKILPYCDGIMTQLLKDLSSNQLHRSVKPPIFSCFGDIALAIGENFEKYLMYAMPMLQSAAELSTHTSGVDDEMIEYTNLLRNGILEAYSGIFQGFKNSPKTQLLIPYAPHILQFLDSIYVEKDMDDLVMKTAIGVLGDLADTLGSNAGSLIQQSLSCKDFLNECLSSDDHIIKESAEWAQMAINRAISV</sequence>
<dbReference type="InterPro" id="IPR016024">
    <property type="entry name" value="ARM-type_fold"/>
</dbReference>
<evidence type="ECO:0000313" key="7">
    <source>
        <dbReference type="Proteomes" id="UP000790787"/>
    </source>
</evidence>
<dbReference type="GeneID" id="107794538"/>
<gene>
    <name evidence="8" type="primary">LOC107794538</name>
</gene>
<dbReference type="STRING" id="4097.A0A1S4A7A7"/>
<name>A0A1S4A7A7_TOBAC</name>
<dbReference type="SMR" id="A0A1S4A7A7"/>
<dbReference type="GO" id="GO:0006606">
    <property type="term" value="P:protein import into nucleus"/>
    <property type="evidence" value="ECO:0000318"/>
    <property type="project" value="GO_Central"/>
</dbReference>
<dbReference type="GO" id="GO:0008139">
    <property type="term" value="F:nuclear localization sequence binding"/>
    <property type="evidence" value="ECO:0000318"/>
    <property type="project" value="GO_Central"/>
</dbReference>
<dbReference type="InterPro" id="IPR040122">
    <property type="entry name" value="Importin_beta"/>
</dbReference>
<accession>A0A1S4A7A7</accession>
<dbReference type="AlphaFoldDB" id="A0A1S4A7A7"/>
<keyword evidence="6" id="KW-0653">Protein transport</keyword>
<dbReference type="InterPro" id="IPR058584">
    <property type="entry name" value="IMB1_TNPO1-like_TPR"/>
</dbReference>
<evidence type="ECO:0000256" key="6">
    <source>
        <dbReference type="ARBA" id="ARBA00022927"/>
    </source>
</evidence>
<dbReference type="GO" id="GO:0005634">
    <property type="term" value="C:nucleus"/>
    <property type="evidence" value="ECO:0000318"/>
    <property type="project" value="GO_Central"/>
</dbReference>
<dbReference type="FunFam" id="1.25.10.10:FF:000027">
    <property type="entry name" value="Importin subunit beta-1"/>
    <property type="match status" value="1"/>
</dbReference>
<dbReference type="PROSITE" id="PS50166">
    <property type="entry name" value="IMPORTIN_B_NT"/>
    <property type="match status" value="1"/>
</dbReference>
<keyword evidence="5" id="KW-0677">Repeat</keyword>
<dbReference type="SMART" id="SM00913">
    <property type="entry name" value="IBN_N"/>
    <property type="match status" value="1"/>
</dbReference>
<evidence type="ECO:0000256" key="1">
    <source>
        <dbReference type="ARBA" id="ARBA00004496"/>
    </source>
</evidence>
<dbReference type="OMA" id="KYVFMQF"/>
<dbReference type="InterPro" id="IPR001494">
    <property type="entry name" value="Importin-beta_N"/>
</dbReference>
<dbReference type="PANTHER" id="PTHR10527">
    <property type="entry name" value="IMPORTIN BETA"/>
    <property type="match status" value="1"/>
</dbReference>
<dbReference type="RefSeq" id="XP_016472522.2">
    <property type="nucleotide sequence ID" value="XM_016617036.2"/>
</dbReference>
<evidence type="ECO:0000313" key="8">
    <source>
        <dbReference type="RefSeq" id="XP_016472522.2"/>
    </source>
</evidence>
<evidence type="ECO:0000256" key="2">
    <source>
        <dbReference type="ARBA" id="ARBA00010907"/>
    </source>
</evidence>
<dbReference type="GO" id="GO:0031267">
    <property type="term" value="F:small GTPase binding"/>
    <property type="evidence" value="ECO:0007669"/>
    <property type="project" value="InterPro"/>
</dbReference>
<dbReference type="OrthoDB" id="10263328at2759"/>
<evidence type="ECO:0000256" key="5">
    <source>
        <dbReference type="ARBA" id="ARBA00022737"/>
    </source>
</evidence>
<dbReference type="Pfam" id="PF03810">
    <property type="entry name" value="IBN_N"/>
    <property type="match status" value="1"/>
</dbReference>
<organism evidence="7 8">
    <name type="scientific">Nicotiana tabacum</name>
    <name type="common">Common tobacco</name>
    <dbReference type="NCBI Taxonomy" id="4097"/>
    <lineage>
        <taxon>Eukaryota</taxon>
        <taxon>Viridiplantae</taxon>
        <taxon>Streptophyta</taxon>
        <taxon>Embryophyta</taxon>
        <taxon>Tracheophyta</taxon>
        <taxon>Spermatophyta</taxon>
        <taxon>Magnoliopsida</taxon>
        <taxon>eudicotyledons</taxon>
        <taxon>Gunneridae</taxon>
        <taxon>Pentapetalae</taxon>
        <taxon>asterids</taxon>
        <taxon>lamiids</taxon>
        <taxon>Solanales</taxon>
        <taxon>Solanaceae</taxon>
        <taxon>Nicotianoideae</taxon>
        <taxon>Nicotianeae</taxon>
        <taxon>Nicotiana</taxon>
    </lineage>
</organism>
<dbReference type="KEGG" id="nta:107794538"/>
<dbReference type="GO" id="GO:0005737">
    <property type="term" value="C:cytoplasm"/>
    <property type="evidence" value="ECO:0000318"/>
    <property type="project" value="GO_Central"/>
</dbReference>
<comment type="similarity">
    <text evidence="2">Belongs to the importin beta family. Importin beta-1 subfamily.</text>
</comment>
<evidence type="ECO:0000256" key="3">
    <source>
        <dbReference type="ARBA" id="ARBA00022448"/>
    </source>
</evidence>
<dbReference type="Pfam" id="PF13513">
    <property type="entry name" value="HEAT_EZ"/>
    <property type="match status" value="1"/>
</dbReference>
<keyword evidence="4" id="KW-0963">Cytoplasm</keyword>